<feature type="coiled-coil region" evidence="8">
    <location>
        <begin position="98"/>
        <end position="125"/>
    </location>
</feature>
<keyword evidence="6 8" id="KW-0717">Septation</keyword>
<dbReference type="EMBL" id="JAOTPO010000022">
    <property type="protein sequence ID" value="MDE5415895.1"/>
    <property type="molecule type" value="Genomic_DNA"/>
</dbReference>
<evidence type="ECO:0000256" key="1">
    <source>
        <dbReference type="ARBA" id="ARBA00022618"/>
    </source>
</evidence>
<keyword evidence="5 8" id="KW-0472">Membrane</keyword>
<feature type="coiled-coil region" evidence="8">
    <location>
        <begin position="275"/>
        <end position="410"/>
    </location>
</feature>
<evidence type="ECO:0000256" key="6">
    <source>
        <dbReference type="ARBA" id="ARBA00023210"/>
    </source>
</evidence>
<keyword evidence="10" id="KW-1185">Reference proteome</keyword>
<feature type="topological domain" description="Cytoplasmic" evidence="8">
    <location>
        <begin position="22"/>
        <end position="566"/>
    </location>
</feature>
<dbReference type="RefSeq" id="WP_275120485.1">
    <property type="nucleotide sequence ID" value="NZ_JAOTPO010000022.1"/>
</dbReference>
<evidence type="ECO:0000256" key="7">
    <source>
        <dbReference type="ARBA" id="ARBA00023306"/>
    </source>
</evidence>
<keyword evidence="2 8" id="KW-0812">Transmembrane</keyword>
<evidence type="ECO:0000256" key="3">
    <source>
        <dbReference type="ARBA" id="ARBA00022989"/>
    </source>
</evidence>
<comment type="subcellular location">
    <subcellularLocation>
        <location evidence="8">Cell membrane</location>
        <topology evidence="8">Single-pass membrane protein</topology>
    </subcellularLocation>
    <text evidence="8">Colocalized with FtsZ to the nascent septal site.</text>
</comment>
<feature type="topological domain" description="Extracellular" evidence="8">
    <location>
        <begin position="1"/>
        <end position="2"/>
    </location>
</feature>
<dbReference type="NCBIfam" id="NF003413">
    <property type="entry name" value="PRK04778.1-7"/>
    <property type="match status" value="1"/>
</dbReference>
<gene>
    <name evidence="8 9" type="primary">ezrA</name>
    <name evidence="9" type="ORF">N7Z68_21320</name>
</gene>
<evidence type="ECO:0000256" key="8">
    <source>
        <dbReference type="HAMAP-Rule" id="MF_00728"/>
    </source>
</evidence>
<keyword evidence="7 8" id="KW-0131">Cell cycle</keyword>
<dbReference type="InterPro" id="IPR010379">
    <property type="entry name" value="EzrA"/>
</dbReference>
<comment type="caution">
    <text evidence="9">The sequence shown here is derived from an EMBL/GenBank/DDBJ whole genome shotgun (WGS) entry which is preliminary data.</text>
</comment>
<evidence type="ECO:0000256" key="4">
    <source>
        <dbReference type="ARBA" id="ARBA00023054"/>
    </source>
</evidence>
<dbReference type="Pfam" id="PF06160">
    <property type="entry name" value="EzrA"/>
    <property type="match status" value="1"/>
</dbReference>
<comment type="function">
    <text evidence="8">Negative regulator of FtsZ ring formation; modulates the frequency and position of FtsZ ring formation. Inhibits FtsZ ring formation at polar sites. Interacts either with FtsZ or with one of its binding partners to promote depolymerization.</text>
</comment>
<reference evidence="9" key="1">
    <citation type="submission" date="2024-05" db="EMBL/GenBank/DDBJ databases">
        <title>Alkalihalobacillus sp. strain MEB203 novel alkaliphilic bacterium from Lonar Lake, India.</title>
        <authorList>
            <person name="Joshi A."/>
            <person name="Thite S."/>
            <person name="Mengade P."/>
        </authorList>
    </citation>
    <scope>NUCLEOTIDE SEQUENCE</scope>
    <source>
        <strain evidence="9">MEB 203</strain>
    </source>
</reference>
<accession>A0ABT5VKC2</accession>
<keyword evidence="3 8" id="KW-1133">Transmembrane helix</keyword>
<keyword evidence="4 8" id="KW-0175">Coiled coil</keyword>
<evidence type="ECO:0000313" key="10">
    <source>
        <dbReference type="Proteomes" id="UP001148125"/>
    </source>
</evidence>
<dbReference type="Proteomes" id="UP001148125">
    <property type="component" value="Unassembled WGS sequence"/>
</dbReference>
<protein>
    <recommendedName>
        <fullName evidence="8">Septation ring formation regulator EzrA</fullName>
    </recommendedName>
</protein>
<proteinExistence type="inferred from homology"/>
<evidence type="ECO:0000256" key="5">
    <source>
        <dbReference type="ARBA" id="ARBA00023136"/>
    </source>
</evidence>
<dbReference type="HAMAP" id="MF_00728">
    <property type="entry name" value="EzrA"/>
    <property type="match status" value="1"/>
</dbReference>
<evidence type="ECO:0000256" key="2">
    <source>
        <dbReference type="ARBA" id="ARBA00022692"/>
    </source>
</evidence>
<evidence type="ECO:0000313" key="9">
    <source>
        <dbReference type="EMBL" id="MDE5415895.1"/>
    </source>
</evidence>
<keyword evidence="1 8" id="KW-0132">Cell division</keyword>
<name>A0ABT5VKC2_9BACI</name>
<comment type="similarity">
    <text evidence="8">Belongs to the EzrA family.</text>
</comment>
<sequence length="566" mass="65395">MVYLYITIAVVILFFGYGAWTRKSIYKQVDQLEEWKMDIMNRPITDEIAKVKGLTMSGETEQKFETWRKEWDGVVDVVLPDIEEDLFDVEELANKYRFKKAREKNKLIEERLMEVEDQLKEMLGDINVLVQSAEQNRTEIGDIKKQYQDLKKHFSTHRSSFGKATDLIEKRIEGIYEKFSLFDEATKSGNYIQAREVLVLINEEIEKESTVMDSIPKYLVQLQTNIPSELKNLYFGLKDMEEAGFNLEHFSFEKDIEVIKETSTALISSVHKLELEGMEEKIAELNGKVDTIYESLETEAVCKQKVQMYLDQIADKFIQTDEKIEELNEDAQLVQQSYRVAEEDLKNHQKINKQLKELTTQLSVIEDATINNTQSFTTLQTMVEDFNSNYENLEAALEASRLALDTLRKDELKAKETLIELKFKLLEGKRIVQKSNIPGLPSYINSELGEGEEKLLAAIQKLEEIPLDMTGVIHIVEQAAIAVNNVYTLIEETVEKSQLAEKLIQYGNRYRRKSEATSIQLSEAEMAFRSFYYDDAIELASTAIQKYEPNILDKLSEKEEKTTVSV</sequence>
<organism evidence="9 10">
    <name type="scientific">Alkalihalobacterium chitinilyticum</name>
    <dbReference type="NCBI Taxonomy" id="2980103"/>
    <lineage>
        <taxon>Bacteria</taxon>
        <taxon>Bacillati</taxon>
        <taxon>Bacillota</taxon>
        <taxon>Bacilli</taxon>
        <taxon>Bacillales</taxon>
        <taxon>Bacillaceae</taxon>
        <taxon>Alkalihalobacterium</taxon>
    </lineage>
</organism>
<keyword evidence="8" id="KW-1003">Cell membrane</keyword>